<dbReference type="Pfam" id="PF12728">
    <property type="entry name" value="HTH_17"/>
    <property type="match status" value="1"/>
</dbReference>
<organism evidence="2 3">
    <name type="scientific">Geomonas silvestris</name>
    <dbReference type="NCBI Taxonomy" id="2740184"/>
    <lineage>
        <taxon>Bacteria</taxon>
        <taxon>Pseudomonadati</taxon>
        <taxon>Thermodesulfobacteriota</taxon>
        <taxon>Desulfuromonadia</taxon>
        <taxon>Geobacterales</taxon>
        <taxon>Geobacteraceae</taxon>
        <taxon>Geomonas</taxon>
    </lineage>
</organism>
<comment type="caution">
    <text evidence="2">The sequence shown here is derived from an EMBL/GenBank/DDBJ whole genome shotgun (WGS) entry which is preliminary data.</text>
</comment>
<accession>A0A6V8MPT2</accession>
<feature type="domain" description="Helix-turn-helix" evidence="1">
    <location>
        <begin position="17"/>
        <end position="65"/>
    </location>
</feature>
<evidence type="ECO:0000313" key="2">
    <source>
        <dbReference type="EMBL" id="GFO61934.1"/>
    </source>
</evidence>
<dbReference type="InterPro" id="IPR041657">
    <property type="entry name" value="HTH_17"/>
</dbReference>
<gene>
    <name evidence="2" type="ORF">GMST_42590</name>
</gene>
<dbReference type="EMBL" id="BLXX01000023">
    <property type="protein sequence ID" value="GFO61934.1"/>
    <property type="molecule type" value="Genomic_DNA"/>
</dbReference>
<evidence type="ECO:0000259" key="1">
    <source>
        <dbReference type="Pfam" id="PF12728"/>
    </source>
</evidence>
<name>A0A6V8MPT2_9BACT</name>
<proteinExistence type="predicted"/>
<keyword evidence="3" id="KW-1185">Reference proteome</keyword>
<evidence type="ECO:0000313" key="3">
    <source>
        <dbReference type="Proteomes" id="UP000556026"/>
    </source>
</evidence>
<sequence>MENLEALKDDSLFLARLLTQEEVANMLHISPKTLECWRWKNIGPRYVKVGRLARYREADILAFILSLVEGGGSLDTINCQRGNC</sequence>
<dbReference type="InterPro" id="IPR009061">
    <property type="entry name" value="DNA-bd_dom_put_sf"/>
</dbReference>
<dbReference type="SUPFAM" id="SSF46955">
    <property type="entry name" value="Putative DNA-binding domain"/>
    <property type="match status" value="1"/>
</dbReference>
<dbReference type="AlphaFoldDB" id="A0A6V8MPT2"/>
<reference evidence="3" key="1">
    <citation type="submission" date="2020-06" db="EMBL/GenBank/DDBJ databases">
        <title>Draft genomic sequence of Geomonas sp. Red330.</title>
        <authorList>
            <person name="Itoh H."/>
            <person name="Zhenxing X."/>
            <person name="Ushijima N."/>
            <person name="Masuda Y."/>
            <person name="Shiratori Y."/>
            <person name="Senoo K."/>
        </authorList>
    </citation>
    <scope>NUCLEOTIDE SEQUENCE [LARGE SCALE GENOMIC DNA]</scope>
    <source>
        <strain evidence="3">Red330</strain>
    </source>
</reference>
<protein>
    <recommendedName>
        <fullName evidence="1">Helix-turn-helix domain-containing protein</fullName>
    </recommendedName>
</protein>
<dbReference type="RefSeq" id="WP_183356720.1">
    <property type="nucleotide sequence ID" value="NZ_BLXX01000023.1"/>
</dbReference>
<dbReference type="Proteomes" id="UP000556026">
    <property type="component" value="Unassembled WGS sequence"/>
</dbReference>